<dbReference type="Pfam" id="PF02737">
    <property type="entry name" value="3HCDH_N"/>
    <property type="match status" value="1"/>
</dbReference>
<dbReference type="AlphaFoldDB" id="A0A7Z0LQY0"/>
<dbReference type="InterPro" id="IPR036291">
    <property type="entry name" value="NAD(P)-bd_dom_sf"/>
</dbReference>
<dbReference type="PANTHER" id="PTHR43350">
    <property type="entry name" value="NAD-DEPENDENT ALCOHOL DEHYDROGENASE"/>
    <property type="match status" value="1"/>
</dbReference>
<sequence length="351" mass="38052">MSTPDDVGKKLYVGKNLHAGESPDAGKNRCATAFWVTSPAQGELRGEPLATPAQDEVQVRTLYSGISRGTESLVFNGRVPESEFSRMRAPFQSGEFPAPVKYGYCSVGRVEQGPDALLDKTVFCLFPHQDYYTVPASAVLEVPTNVPAQRAVLAANMETAINGVWDAEPMLGERICVIGAGVVGALVAYLCAQVPGVDVHLVDINPARRQLAEQLGVVFATPDQAPHDQDCVIHASGHSAGLRQALELVGSEGRIIEMSWFGEGDVSIPLGGAFHSQRLTLKASQVGQLPPKLRPRWDYQRRLRLALSLLVDERLDALISGESDFKQLPTLAHTLFGRGSVELCHRLRYSA</sequence>
<dbReference type="InterPro" id="IPR011032">
    <property type="entry name" value="GroES-like_sf"/>
</dbReference>
<keyword evidence="8" id="KW-1185">Reference proteome</keyword>
<dbReference type="GO" id="GO:0016491">
    <property type="term" value="F:oxidoreductase activity"/>
    <property type="evidence" value="ECO:0007669"/>
    <property type="project" value="UniProtKB-KW"/>
</dbReference>
<comment type="cofactor">
    <cofactor evidence="1">
        <name>Zn(2+)</name>
        <dbReference type="ChEBI" id="CHEBI:29105"/>
    </cofactor>
</comment>
<dbReference type="GO" id="GO:0046872">
    <property type="term" value="F:metal ion binding"/>
    <property type="evidence" value="ECO:0007669"/>
    <property type="project" value="UniProtKB-KW"/>
</dbReference>
<keyword evidence="3" id="KW-0479">Metal-binding</keyword>
<feature type="domain" description="3-hydroxyacyl-CoA dehydrogenase NAD binding" evidence="6">
    <location>
        <begin position="175"/>
        <end position="212"/>
    </location>
</feature>
<evidence type="ECO:0000256" key="5">
    <source>
        <dbReference type="ARBA" id="ARBA00023002"/>
    </source>
</evidence>
<comment type="similarity">
    <text evidence="2">Belongs to the zinc-containing alcohol dehydrogenase family.</text>
</comment>
<keyword evidence="5" id="KW-0560">Oxidoreductase</keyword>
<gene>
    <name evidence="7" type="ORF">HZS80_03750</name>
</gene>
<name>A0A7Z0LQY0_9GAMM</name>
<protein>
    <submittedName>
        <fullName evidence="7">Zinc-binding alcohol dehydrogenase</fullName>
    </submittedName>
</protein>
<keyword evidence="4" id="KW-0862">Zinc</keyword>
<evidence type="ECO:0000259" key="6">
    <source>
        <dbReference type="Pfam" id="PF02737"/>
    </source>
</evidence>
<evidence type="ECO:0000256" key="4">
    <source>
        <dbReference type="ARBA" id="ARBA00022833"/>
    </source>
</evidence>
<dbReference type="PANTHER" id="PTHR43350:SF19">
    <property type="entry name" value="D-GULOSIDE 3-DEHYDROGENASE"/>
    <property type="match status" value="1"/>
</dbReference>
<proteinExistence type="inferred from homology"/>
<dbReference type="GO" id="GO:0070403">
    <property type="term" value="F:NAD+ binding"/>
    <property type="evidence" value="ECO:0007669"/>
    <property type="project" value="InterPro"/>
</dbReference>
<dbReference type="Gene3D" id="3.90.180.10">
    <property type="entry name" value="Medium-chain alcohol dehydrogenases, catalytic domain"/>
    <property type="match status" value="1"/>
</dbReference>
<dbReference type="InterPro" id="IPR006176">
    <property type="entry name" value="3-OHacyl-CoA_DH_NAD-bd"/>
</dbReference>
<dbReference type="SUPFAM" id="SSF51735">
    <property type="entry name" value="NAD(P)-binding Rossmann-fold domains"/>
    <property type="match status" value="1"/>
</dbReference>
<dbReference type="Proteomes" id="UP000526892">
    <property type="component" value="Unassembled WGS sequence"/>
</dbReference>
<evidence type="ECO:0000256" key="1">
    <source>
        <dbReference type="ARBA" id="ARBA00001947"/>
    </source>
</evidence>
<accession>A0A7Z0LQY0</accession>
<dbReference type="Gene3D" id="3.40.50.720">
    <property type="entry name" value="NAD(P)-binding Rossmann-like Domain"/>
    <property type="match status" value="1"/>
</dbReference>
<evidence type="ECO:0000256" key="2">
    <source>
        <dbReference type="ARBA" id="ARBA00008072"/>
    </source>
</evidence>
<comment type="caution">
    <text evidence="7">The sequence shown here is derived from an EMBL/GenBank/DDBJ whole genome shotgun (WGS) entry which is preliminary data.</text>
</comment>
<dbReference type="GO" id="GO:0006631">
    <property type="term" value="P:fatty acid metabolic process"/>
    <property type="evidence" value="ECO:0007669"/>
    <property type="project" value="InterPro"/>
</dbReference>
<evidence type="ECO:0000256" key="3">
    <source>
        <dbReference type="ARBA" id="ARBA00022723"/>
    </source>
</evidence>
<reference evidence="7 8" key="1">
    <citation type="journal article" date="2003" name="Extremophiles">
        <title>Halomonas glaciei sp. nov. isolated from fast ice of Adelie Land, Antarctica.</title>
        <authorList>
            <person name="Reddy G.S."/>
            <person name="Raghavan P.U."/>
            <person name="Sarita N.B."/>
            <person name="Prakash J.S."/>
            <person name="Nagesh N."/>
            <person name="Delille D."/>
            <person name="Shivaji S."/>
        </authorList>
    </citation>
    <scope>NUCLEOTIDE SEQUENCE [LARGE SCALE GENOMIC DNA]</scope>
    <source>
        <strain evidence="7 8">DD39</strain>
    </source>
</reference>
<dbReference type="EMBL" id="JACCDE010000004">
    <property type="protein sequence ID" value="NYS76843.1"/>
    <property type="molecule type" value="Genomic_DNA"/>
</dbReference>
<dbReference type="RefSeq" id="WP_179915228.1">
    <property type="nucleotide sequence ID" value="NZ_JACCDE010000004.1"/>
</dbReference>
<organism evidence="7 8">
    <name type="scientific">Vreelandella glaciei</name>
    <dbReference type="NCBI Taxonomy" id="186761"/>
    <lineage>
        <taxon>Bacteria</taxon>
        <taxon>Pseudomonadati</taxon>
        <taxon>Pseudomonadota</taxon>
        <taxon>Gammaproteobacteria</taxon>
        <taxon>Oceanospirillales</taxon>
        <taxon>Halomonadaceae</taxon>
        <taxon>Vreelandella</taxon>
    </lineage>
</organism>
<dbReference type="CDD" id="cd08255">
    <property type="entry name" value="2-desacetyl-2-hydroxyethyl_bacteriochlorophyllide_like"/>
    <property type="match status" value="1"/>
</dbReference>
<evidence type="ECO:0000313" key="8">
    <source>
        <dbReference type="Proteomes" id="UP000526892"/>
    </source>
</evidence>
<evidence type="ECO:0000313" key="7">
    <source>
        <dbReference type="EMBL" id="NYS76843.1"/>
    </source>
</evidence>
<dbReference type="SUPFAM" id="SSF50129">
    <property type="entry name" value="GroES-like"/>
    <property type="match status" value="1"/>
</dbReference>